<feature type="region of interest" description="Disordered" evidence="7">
    <location>
        <begin position="199"/>
        <end position="221"/>
    </location>
</feature>
<dbReference type="Proteomes" id="UP000254866">
    <property type="component" value="Unassembled WGS sequence"/>
</dbReference>
<comment type="subcellular location">
    <subcellularLocation>
        <location evidence="6">Cytoplasm</location>
    </subcellularLocation>
    <subcellularLocation>
        <location evidence="6">Preautophagosomal structure membrane</location>
        <topology evidence="6">Peripheral membrane protein</topology>
    </subcellularLocation>
</comment>
<dbReference type="GO" id="GO:0034045">
    <property type="term" value="C:phagophore assembly site membrane"/>
    <property type="evidence" value="ECO:0007669"/>
    <property type="project" value="UniProtKB-SubCell"/>
</dbReference>
<feature type="compositionally biased region" description="Low complexity" evidence="7">
    <location>
        <begin position="201"/>
        <end position="211"/>
    </location>
</feature>
<evidence type="ECO:0000256" key="2">
    <source>
        <dbReference type="ARBA" id="ARBA00013806"/>
    </source>
</evidence>
<dbReference type="InterPro" id="IPR007240">
    <property type="entry name" value="Atg17"/>
</dbReference>
<reference evidence="9 10" key="1">
    <citation type="journal article" date="2018" name="IMA Fungus">
        <title>IMA Genome-F 9: Draft genome sequence of Annulohypoxylon stygium, Aspergillus mulundensis, Berkeleyomyces basicola (syn. Thielaviopsis basicola), Ceratocystis smalleyi, two Cercospora beticola strains, Coleophoma cylindrospora, Fusarium fracticaudum, Phialophora cf. hyalina, and Morchella septimelata.</title>
        <authorList>
            <person name="Wingfield B.D."/>
            <person name="Bills G.F."/>
            <person name="Dong Y."/>
            <person name="Huang W."/>
            <person name="Nel W.J."/>
            <person name="Swalarsk-Parry B.S."/>
            <person name="Vaghefi N."/>
            <person name="Wilken P.M."/>
            <person name="An Z."/>
            <person name="de Beer Z.W."/>
            <person name="De Vos L."/>
            <person name="Chen L."/>
            <person name="Duong T.A."/>
            <person name="Gao Y."/>
            <person name="Hammerbacher A."/>
            <person name="Kikkert J.R."/>
            <person name="Li Y."/>
            <person name="Li H."/>
            <person name="Li K."/>
            <person name="Li Q."/>
            <person name="Liu X."/>
            <person name="Ma X."/>
            <person name="Naidoo K."/>
            <person name="Pethybridge S.J."/>
            <person name="Sun J."/>
            <person name="Steenkamp E.T."/>
            <person name="van der Nest M.A."/>
            <person name="van Wyk S."/>
            <person name="Wingfield M.J."/>
            <person name="Xiong C."/>
            <person name="Yue Q."/>
            <person name="Zhang X."/>
        </authorList>
    </citation>
    <scope>NUCLEOTIDE SEQUENCE [LARGE SCALE GENOMIC DNA]</scope>
    <source>
        <strain evidence="9 10">BP 5553</strain>
    </source>
</reference>
<organism evidence="9 10">
    <name type="scientific">Venustampulla echinocandica</name>
    <dbReference type="NCBI Taxonomy" id="2656787"/>
    <lineage>
        <taxon>Eukaryota</taxon>
        <taxon>Fungi</taxon>
        <taxon>Dikarya</taxon>
        <taxon>Ascomycota</taxon>
        <taxon>Pezizomycotina</taxon>
        <taxon>Leotiomycetes</taxon>
        <taxon>Helotiales</taxon>
        <taxon>Pleuroascaceae</taxon>
        <taxon>Venustampulla</taxon>
    </lineage>
</organism>
<proteinExistence type="inferred from homology"/>
<evidence type="ECO:0000256" key="6">
    <source>
        <dbReference type="RuleBase" id="RU368080"/>
    </source>
</evidence>
<protein>
    <recommendedName>
        <fullName evidence="2 6">Autophagy-related protein 17</fullName>
    </recommendedName>
</protein>
<dbReference type="PANTHER" id="PTHR28005">
    <property type="entry name" value="AUTOPHAGY-RELATED PROTEIN 17"/>
    <property type="match status" value="1"/>
</dbReference>
<dbReference type="OrthoDB" id="1937984at2759"/>
<dbReference type="GeneID" id="43603260"/>
<keyword evidence="4 6" id="KW-0072">Autophagy</keyword>
<evidence type="ECO:0000313" key="10">
    <source>
        <dbReference type="Proteomes" id="UP000254866"/>
    </source>
</evidence>
<dbReference type="AlphaFoldDB" id="A0A370T991"/>
<keyword evidence="3 6" id="KW-0963">Cytoplasm</keyword>
<keyword evidence="5" id="KW-0472">Membrane</keyword>
<name>A0A370T991_9HELO</name>
<dbReference type="GO" id="GO:0030295">
    <property type="term" value="F:protein kinase activator activity"/>
    <property type="evidence" value="ECO:0007669"/>
    <property type="project" value="TreeGrafter"/>
</dbReference>
<evidence type="ECO:0000259" key="8">
    <source>
        <dbReference type="Pfam" id="PF04108"/>
    </source>
</evidence>
<sequence>MASSPTIPASHSQASLSPSNSQSQSHSMSHPDVSLQTLVSHLLASKRSLSSINTVWRANEIATSARAALEESVMLSAQTGFLRKGISEQVKILRRARGGVENVYKDGQKDFKNVIRTLDAANSRLETTMDILRSTMVEASFRPAGEEPRSLLDFVDEQGVETMRDALKESIRETREAQTEFDSSILSFDDDLRALKTTMASSPQPTTPSQSHDNLSSPIPDHLQTLESHAQEMASLLESLVSHFDLCVNAIRHTEGGYAAVRKAASSQPPGAEPVSVSGVMNTENESTHDEPISEEERREMLDVLQKDASQVEDVVMELREFLADMEAKHEAVLEHVSSLRAVHNGTTNAYHILEGVGARLSGYIIASQDFRLKWEETKLQIQDQLSELESMRLFYENYHASYDSLILEIHRRKQCEEKVKSIMRKATEQIDKVYQADMGEREGFRIDVGDYLPVDLFPGVNTPAPKWEFGLKADQDPAMGSLPELERVVVEAAVKRERDRRRFDR</sequence>
<feature type="compositionally biased region" description="Low complexity" evidence="7">
    <location>
        <begin position="8"/>
        <end position="31"/>
    </location>
</feature>
<dbReference type="PANTHER" id="PTHR28005:SF1">
    <property type="entry name" value="AUTOPHAGY-RELATED PROTEIN 17"/>
    <property type="match status" value="1"/>
</dbReference>
<keyword evidence="10" id="KW-1185">Reference proteome</keyword>
<feature type="region of interest" description="Disordered" evidence="7">
    <location>
        <begin position="1"/>
        <end position="31"/>
    </location>
</feature>
<feature type="compositionally biased region" description="Basic and acidic residues" evidence="7">
    <location>
        <begin position="286"/>
        <end position="296"/>
    </location>
</feature>
<dbReference type="GO" id="GO:1990316">
    <property type="term" value="C:Atg1/ULK1 kinase complex"/>
    <property type="evidence" value="ECO:0007669"/>
    <property type="project" value="TreeGrafter"/>
</dbReference>
<gene>
    <name evidence="9" type="ORF">BP5553_10411</name>
</gene>
<evidence type="ECO:0000256" key="5">
    <source>
        <dbReference type="ARBA" id="ARBA00023136"/>
    </source>
</evidence>
<dbReference type="InterPro" id="IPR045326">
    <property type="entry name" value="ATG17-like_dom"/>
</dbReference>
<dbReference type="RefSeq" id="XP_031864741.1">
    <property type="nucleotide sequence ID" value="XM_032019034.1"/>
</dbReference>
<dbReference type="STRING" id="2656787.A0A370T991"/>
<evidence type="ECO:0000256" key="3">
    <source>
        <dbReference type="ARBA" id="ARBA00022490"/>
    </source>
</evidence>
<comment type="caution">
    <text evidence="9">The sequence shown here is derived from an EMBL/GenBank/DDBJ whole genome shotgun (WGS) entry which is preliminary data.</text>
</comment>
<feature type="domain" description="Autophagy protein ATG17-like" evidence="8">
    <location>
        <begin position="48"/>
        <end position="453"/>
    </location>
</feature>
<dbReference type="GO" id="GO:0000045">
    <property type="term" value="P:autophagosome assembly"/>
    <property type="evidence" value="ECO:0007669"/>
    <property type="project" value="TreeGrafter"/>
</dbReference>
<dbReference type="GO" id="GO:0060090">
    <property type="term" value="F:molecular adaptor activity"/>
    <property type="evidence" value="ECO:0007669"/>
    <property type="project" value="TreeGrafter"/>
</dbReference>
<feature type="region of interest" description="Disordered" evidence="7">
    <location>
        <begin position="262"/>
        <end position="296"/>
    </location>
</feature>
<evidence type="ECO:0000313" key="9">
    <source>
        <dbReference type="EMBL" id="RDL30133.1"/>
    </source>
</evidence>
<dbReference type="GO" id="GO:0034727">
    <property type="term" value="P:piecemeal microautophagy of the nucleus"/>
    <property type="evidence" value="ECO:0007669"/>
    <property type="project" value="TreeGrafter"/>
</dbReference>
<evidence type="ECO:0000256" key="4">
    <source>
        <dbReference type="ARBA" id="ARBA00023006"/>
    </source>
</evidence>
<dbReference type="Pfam" id="PF04108">
    <property type="entry name" value="ATG17_like"/>
    <property type="match status" value="1"/>
</dbReference>
<dbReference type="GO" id="GO:0000422">
    <property type="term" value="P:autophagy of mitochondrion"/>
    <property type="evidence" value="ECO:0007669"/>
    <property type="project" value="TreeGrafter"/>
</dbReference>
<comment type="function">
    <text evidence="6">Autophagy-specific protein that functions in response to autophagy-inducing signals as a scaffold to recruit other ATG proteins to organize preautophagosomal structure (PAS) formation. Modulates the timing and magnitude of the autophagy response, such as the size of the sequestering vesicles. Plays particularly a role in pexophagy and nucleophagy.</text>
</comment>
<accession>A0A370T991</accession>
<evidence type="ECO:0000256" key="7">
    <source>
        <dbReference type="SAM" id="MobiDB-lite"/>
    </source>
</evidence>
<comment type="similarity">
    <text evidence="1 6">Belongs to the ATG17 family.</text>
</comment>
<evidence type="ECO:0000256" key="1">
    <source>
        <dbReference type="ARBA" id="ARBA00006259"/>
    </source>
</evidence>
<dbReference type="EMBL" id="NPIC01000016">
    <property type="protein sequence ID" value="RDL30133.1"/>
    <property type="molecule type" value="Genomic_DNA"/>
</dbReference>